<keyword evidence="3" id="KW-1185">Reference proteome</keyword>
<keyword evidence="1" id="KW-1133">Transmembrane helix</keyword>
<keyword evidence="1" id="KW-0472">Membrane</keyword>
<evidence type="ECO:0000313" key="3">
    <source>
        <dbReference type="Proteomes" id="UP000228535"/>
    </source>
</evidence>
<evidence type="ECO:0000256" key="1">
    <source>
        <dbReference type="SAM" id="Phobius"/>
    </source>
</evidence>
<gene>
    <name evidence="2" type="ORF">CLV45_4592</name>
</gene>
<protein>
    <recommendedName>
        <fullName evidence="4">PH (Pleckstrin Homology) domain-containing protein</fullName>
    </recommendedName>
</protein>
<dbReference type="EMBL" id="PGFA01000005">
    <property type="protein sequence ID" value="PJJ47902.1"/>
    <property type="molecule type" value="Genomic_DNA"/>
</dbReference>
<dbReference type="RefSeq" id="WP_100338828.1">
    <property type="nucleotide sequence ID" value="NZ_PGFA01000005.1"/>
</dbReference>
<dbReference type="AlphaFoldDB" id="A0A2M9AQD9"/>
<organism evidence="2 3">
    <name type="scientific">Hymenobacter chitinivorans DSM 11115</name>
    <dbReference type="NCBI Taxonomy" id="1121954"/>
    <lineage>
        <taxon>Bacteria</taxon>
        <taxon>Pseudomonadati</taxon>
        <taxon>Bacteroidota</taxon>
        <taxon>Cytophagia</taxon>
        <taxon>Cytophagales</taxon>
        <taxon>Hymenobacteraceae</taxon>
        <taxon>Hymenobacter</taxon>
    </lineage>
</organism>
<proteinExistence type="predicted"/>
<comment type="caution">
    <text evidence="2">The sequence shown here is derived from an EMBL/GenBank/DDBJ whole genome shotgun (WGS) entry which is preliminary data.</text>
</comment>
<dbReference type="OrthoDB" id="851347at2"/>
<accession>A0A2M9AQD9</accession>
<evidence type="ECO:0000313" key="2">
    <source>
        <dbReference type="EMBL" id="PJJ47902.1"/>
    </source>
</evidence>
<name>A0A2M9AQD9_9BACT</name>
<feature type="transmembrane region" description="Helical" evidence="1">
    <location>
        <begin position="20"/>
        <end position="39"/>
    </location>
</feature>
<feature type="transmembrane region" description="Helical" evidence="1">
    <location>
        <begin position="51"/>
        <end position="69"/>
    </location>
</feature>
<keyword evidence="1" id="KW-0812">Transmembrane</keyword>
<dbReference type="Proteomes" id="UP000228535">
    <property type="component" value="Unassembled WGS sequence"/>
</dbReference>
<evidence type="ECO:0008006" key="4">
    <source>
        <dbReference type="Google" id="ProtNLM"/>
    </source>
</evidence>
<sequence length="166" mass="19303">MPRATKTTRIRLRPADTSKVPFWGQLLIGFLWIAYTVFLIASGQGEQDYHFLHYVFLVFSLVYIGYVLVHNAPIFGTQSYLEFTPGYIVHKGGLFRPKQVFAAEEIEAIDLAPMQLRIRLRSNDLYTLNLREVKGPKRRENFRNEIRQFAAQYNILLRETAPAPRI</sequence>
<reference evidence="2 3" key="1">
    <citation type="submission" date="2017-11" db="EMBL/GenBank/DDBJ databases">
        <title>Genomic Encyclopedia of Archaeal and Bacterial Type Strains, Phase II (KMG-II): From Individual Species to Whole Genera.</title>
        <authorList>
            <person name="Goeker M."/>
        </authorList>
    </citation>
    <scope>NUCLEOTIDE SEQUENCE [LARGE SCALE GENOMIC DNA]</scope>
    <source>
        <strain evidence="2 3">DSM 11115</strain>
    </source>
</reference>